<evidence type="ECO:0000256" key="2">
    <source>
        <dbReference type="ARBA" id="ARBA00022679"/>
    </source>
</evidence>
<dbReference type="PANTHER" id="PTHR11712:SF336">
    <property type="entry name" value="3-OXOACYL-[ACYL-CARRIER-PROTEIN] SYNTHASE, MITOCHONDRIAL"/>
    <property type="match status" value="1"/>
</dbReference>
<organism evidence="5 6">
    <name type="scientific">Candidatus Nitronereus thalassa</name>
    <dbReference type="NCBI Taxonomy" id="3020898"/>
    <lineage>
        <taxon>Bacteria</taxon>
        <taxon>Pseudomonadati</taxon>
        <taxon>Nitrospirota</taxon>
        <taxon>Nitrospiria</taxon>
        <taxon>Nitrospirales</taxon>
        <taxon>Nitrospiraceae</taxon>
        <taxon>Candidatus Nitronereus</taxon>
    </lineage>
</organism>
<keyword evidence="6" id="KW-1185">Reference proteome</keyword>
<dbReference type="RefSeq" id="WP_313831568.1">
    <property type="nucleotide sequence ID" value="NZ_JAQOUE010000001.1"/>
</dbReference>
<dbReference type="Pfam" id="PF00109">
    <property type="entry name" value="ketoacyl-synt"/>
    <property type="match status" value="1"/>
</dbReference>
<evidence type="ECO:0000259" key="4">
    <source>
        <dbReference type="PROSITE" id="PS52004"/>
    </source>
</evidence>
<reference evidence="5 6" key="1">
    <citation type="journal article" date="2023" name="ISME J.">
        <title>Cultivation and genomic characterization of novel and ubiquitous marine nitrite-oxidizing bacteria from the Nitrospirales.</title>
        <authorList>
            <person name="Mueller A.J."/>
            <person name="Daebeler A."/>
            <person name="Herbold C.W."/>
            <person name="Kirkegaard R.H."/>
            <person name="Daims H."/>
        </authorList>
    </citation>
    <scope>NUCLEOTIDE SEQUENCE [LARGE SCALE GENOMIC DNA]</scope>
    <source>
        <strain evidence="5 6">EB</strain>
    </source>
</reference>
<dbReference type="PROSITE" id="PS00606">
    <property type="entry name" value="KS3_1"/>
    <property type="match status" value="1"/>
</dbReference>
<dbReference type="Pfam" id="PF02801">
    <property type="entry name" value="Ketoacyl-synt_C"/>
    <property type="match status" value="1"/>
</dbReference>
<dbReference type="Gene3D" id="3.40.47.10">
    <property type="match status" value="1"/>
</dbReference>
<gene>
    <name evidence="5" type="ORF">PPG34_02540</name>
</gene>
<dbReference type="InterPro" id="IPR000794">
    <property type="entry name" value="Beta-ketoacyl_synthase"/>
</dbReference>
<feature type="domain" description="Ketosynthase family 3 (KS3)" evidence="4">
    <location>
        <begin position="11"/>
        <end position="431"/>
    </location>
</feature>
<dbReference type="PROSITE" id="PS52004">
    <property type="entry name" value="KS3_2"/>
    <property type="match status" value="1"/>
</dbReference>
<keyword evidence="2 3" id="KW-0808">Transferase</keyword>
<dbReference type="Proteomes" id="UP001250932">
    <property type="component" value="Unassembled WGS sequence"/>
</dbReference>
<evidence type="ECO:0000256" key="3">
    <source>
        <dbReference type="RuleBase" id="RU003694"/>
    </source>
</evidence>
<dbReference type="EMBL" id="JAQOUE010000001">
    <property type="protein sequence ID" value="MDT7041212.1"/>
    <property type="molecule type" value="Genomic_DNA"/>
</dbReference>
<protein>
    <submittedName>
        <fullName evidence="5">Beta-ketoacyl-[acyl-carrier-protein] synthase family protein</fullName>
    </submittedName>
</protein>
<dbReference type="InterPro" id="IPR016039">
    <property type="entry name" value="Thiolase-like"/>
</dbReference>
<dbReference type="InterPro" id="IPR020841">
    <property type="entry name" value="PKS_Beta-ketoAc_synthase_dom"/>
</dbReference>
<dbReference type="InterPro" id="IPR014030">
    <property type="entry name" value="Ketoacyl_synth_N"/>
</dbReference>
<proteinExistence type="inferred from homology"/>
<comment type="similarity">
    <text evidence="1 3">Belongs to the thiolase-like superfamily. Beta-ketoacyl-ACP synthases family.</text>
</comment>
<dbReference type="CDD" id="cd00834">
    <property type="entry name" value="KAS_I_II"/>
    <property type="match status" value="1"/>
</dbReference>
<comment type="caution">
    <text evidence="5">The sequence shown here is derived from an EMBL/GenBank/DDBJ whole genome shotgun (WGS) entry which is preliminary data.</text>
</comment>
<evidence type="ECO:0000313" key="6">
    <source>
        <dbReference type="Proteomes" id="UP001250932"/>
    </source>
</evidence>
<evidence type="ECO:0000256" key="1">
    <source>
        <dbReference type="ARBA" id="ARBA00008467"/>
    </source>
</evidence>
<dbReference type="SUPFAM" id="SSF53901">
    <property type="entry name" value="Thiolase-like"/>
    <property type="match status" value="2"/>
</dbReference>
<dbReference type="InterPro" id="IPR014031">
    <property type="entry name" value="Ketoacyl_synth_C"/>
</dbReference>
<name>A0ABU3K4B3_9BACT</name>
<dbReference type="PANTHER" id="PTHR11712">
    <property type="entry name" value="POLYKETIDE SYNTHASE-RELATED"/>
    <property type="match status" value="1"/>
</dbReference>
<accession>A0ABU3K4B3</accession>
<sequence length="435" mass="46976">MNNRFPDKKNAPRVVVTGMGAVTPLGMTRHDLLEGLQTGRSGIQRWQKYPGHRYSQIGGAIPECALADYFEKTRSMYAEPMIKKTTRLLRATPYAGRMTALAALEAMNDSRMEIDTAGDETIGHVLGGHNLNMNYIFQNTLEHEQDPDLIDPRYGLLTLDTDVLSVISELLHLKGPSFTIGAACASGNLAIMAGLDLIRSGRVDTVLVTGGLIDLDPVILTGWGLIDAIVTDKFLDEPERASRPFDAKRSGFVPGHCAAALVLESLENARERGAFLYGEILGGGGASDASRKTQPHIEGQVRAMQTALDDAGMAPEDINYINAHAPSTPLGDRVEVQAIKMVLGPHAYRMPVNSTKSLIGHGLCAAGVVECVATLLQMQEGFVHPTLNQEYPDPELDLDFVPNKSRPYQIDAALSNSFGFGGINSSIVVKAIRKG</sequence>
<evidence type="ECO:0000313" key="5">
    <source>
        <dbReference type="EMBL" id="MDT7041212.1"/>
    </source>
</evidence>
<dbReference type="SMART" id="SM00825">
    <property type="entry name" value="PKS_KS"/>
    <property type="match status" value="1"/>
</dbReference>
<dbReference type="InterPro" id="IPR018201">
    <property type="entry name" value="Ketoacyl_synth_AS"/>
</dbReference>